<gene>
    <name evidence="2" type="ORF">VQ03_27800</name>
</gene>
<keyword evidence="1" id="KW-0812">Transmembrane</keyword>
<keyword evidence="1" id="KW-0472">Membrane</keyword>
<feature type="non-terminal residue" evidence="2">
    <location>
        <position position="127"/>
    </location>
</feature>
<sequence>MLDSVRISLKVLNAAQLAAVAAAAFGLAWFGGMLSGAPRPAGIERHALGQTLVQAARSYADALDEELSASINDARNAALLLRLDDPAVPDSWRAGRLEDWLALNPRYRDAALLAPDGALRAAGGPAE</sequence>
<reference evidence="2 3" key="1">
    <citation type="submission" date="2015-03" db="EMBL/GenBank/DDBJ databases">
        <title>Genome sequencing of Methylobacterium tarhaniae DSM 25844.</title>
        <authorList>
            <person name="Chaudhry V."/>
            <person name="Patil P.B."/>
        </authorList>
    </citation>
    <scope>NUCLEOTIDE SEQUENCE [LARGE SCALE GENOMIC DNA]</scope>
    <source>
        <strain evidence="2 3">DSM 25844</strain>
    </source>
</reference>
<name>A0A0J6UXL2_9HYPH</name>
<accession>A0A0J6UXL2</accession>
<keyword evidence="3" id="KW-1185">Reference proteome</keyword>
<evidence type="ECO:0000313" key="3">
    <source>
        <dbReference type="Proteomes" id="UP000036449"/>
    </source>
</evidence>
<evidence type="ECO:0000256" key="1">
    <source>
        <dbReference type="SAM" id="Phobius"/>
    </source>
</evidence>
<proteinExistence type="predicted"/>
<keyword evidence="1" id="KW-1133">Transmembrane helix</keyword>
<comment type="caution">
    <text evidence="2">The sequence shown here is derived from an EMBL/GenBank/DDBJ whole genome shotgun (WGS) entry which is preliminary data.</text>
</comment>
<protein>
    <submittedName>
        <fullName evidence="2">Uncharacterized protein</fullName>
    </submittedName>
</protein>
<dbReference type="AlphaFoldDB" id="A0A0J6UXL2"/>
<dbReference type="EMBL" id="LABZ01000258">
    <property type="protein sequence ID" value="KMO31051.1"/>
    <property type="molecule type" value="Genomic_DNA"/>
</dbReference>
<dbReference type="PATRIC" id="fig|1187852.3.peg.3751"/>
<dbReference type="Proteomes" id="UP000036449">
    <property type="component" value="Unassembled WGS sequence"/>
</dbReference>
<organism evidence="2 3">
    <name type="scientific">Methylobacterium tarhaniae</name>
    <dbReference type="NCBI Taxonomy" id="1187852"/>
    <lineage>
        <taxon>Bacteria</taxon>
        <taxon>Pseudomonadati</taxon>
        <taxon>Pseudomonadota</taxon>
        <taxon>Alphaproteobacteria</taxon>
        <taxon>Hyphomicrobiales</taxon>
        <taxon>Methylobacteriaceae</taxon>
        <taxon>Methylobacterium</taxon>
    </lineage>
</organism>
<evidence type="ECO:0000313" key="2">
    <source>
        <dbReference type="EMBL" id="KMO31051.1"/>
    </source>
</evidence>
<feature type="transmembrane region" description="Helical" evidence="1">
    <location>
        <begin position="12"/>
        <end position="30"/>
    </location>
</feature>